<dbReference type="CDD" id="cd00685">
    <property type="entry name" value="Trans_IPPS_HT"/>
    <property type="match status" value="1"/>
</dbReference>
<proteinExistence type="inferred from homology"/>
<dbReference type="Gene3D" id="1.10.600.10">
    <property type="entry name" value="Farnesyl Diphosphate Synthase"/>
    <property type="match status" value="1"/>
</dbReference>
<dbReference type="Proteomes" id="UP000655443">
    <property type="component" value="Unassembled WGS sequence"/>
</dbReference>
<dbReference type="PANTHER" id="PTHR12001">
    <property type="entry name" value="GERANYLGERANYL PYROPHOSPHATE SYNTHASE"/>
    <property type="match status" value="1"/>
</dbReference>
<evidence type="ECO:0000313" key="6">
    <source>
        <dbReference type="Proteomes" id="UP000655443"/>
    </source>
</evidence>
<keyword evidence="3" id="KW-0808">Transferase</keyword>
<dbReference type="EMBL" id="BMVG01000007">
    <property type="protein sequence ID" value="GHE04746.1"/>
    <property type="molecule type" value="Genomic_DNA"/>
</dbReference>
<reference evidence="5" key="1">
    <citation type="journal article" date="2014" name="Int. J. Syst. Evol. Microbiol.">
        <title>Complete genome sequence of Corynebacterium casei LMG S-19264T (=DSM 44701T), isolated from a smear-ripened cheese.</title>
        <authorList>
            <consortium name="US DOE Joint Genome Institute (JGI-PGF)"/>
            <person name="Walter F."/>
            <person name="Albersmeier A."/>
            <person name="Kalinowski J."/>
            <person name="Ruckert C."/>
        </authorList>
    </citation>
    <scope>NUCLEOTIDE SEQUENCE</scope>
    <source>
        <strain evidence="5">JCM 4714</strain>
    </source>
</reference>
<dbReference type="SFLD" id="SFLDS00005">
    <property type="entry name" value="Isoprenoid_Synthase_Type_I"/>
    <property type="match status" value="1"/>
</dbReference>
<name>A0A919D2W8_9ACTN</name>
<dbReference type="InterPro" id="IPR008949">
    <property type="entry name" value="Isoprenoid_synthase_dom_sf"/>
</dbReference>
<protein>
    <submittedName>
        <fullName evidence="5">Polyprenyl synthetase</fullName>
    </submittedName>
</protein>
<evidence type="ECO:0000256" key="2">
    <source>
        <dbReference type="ARBA" id="ARBA00022842"/>
    </source>
</evidence>
<dbReference type="PROSITE" id="PS00723">
    <property type="entry name" value="POLYPRENYL_SYNTHASE_1"/>
    <property type="match status" value="1"/>
</dbReference>
<dbReference type="NCBIfam" id="NF041169">
    <property type="entry name" value="f2_encap_cargo4"/>
    <property type="match status" value="1"/>
</dbReference>
<dbReference type="GO" id="GO:0004659">
    <property type="term" value="F:prenyltransferase activity"/>
    <property type="evidence" value="ECO:0007669"/>
    <property type="project" value="InterPro"/>
</dbReference>
<comment type="similarity">
    <text evidence="3">Belongs to the FPP/GGPP synthase family.</text>
</comment>
<sequence>MAEFMTETEQSSPVVPHPGTTGERRGRAGGSDAGPYDGQEAAALLERTRTLVDPELRAALESLPGSLRRIALYHFGWQHADGTPARDNAGKAIRPALVLAAAAALGGPTAQAAAVRAAVAIELVHNFTLLHDDVMDRDTSRRHRPTVWSVFGDADAILAGDALQALALRLLAEDPHPASAPAAARLADCVVELCAGQHADTDMERRAPDEVTLDEVLAMSEAKTGALLGCACALGALYAGAGDEDVAALDGFGRQAGLAFQLIDDVIGIWGDPRHTGKPAGADLASRKKSLPVVAALSSGAPAAAELAALYAEPYVSGDAEGVVRTALAVERAGGRDWAQTEAADRMARAVQELSRAVPAPEAADGLLALAEFVTRRTG</sequence>
<dbReference type="SFLD" id="SFLDG01017">
    <property type="entry name" value="Polyprenyl_Transferase_Like"/>
    <property type="match status" value="1"/>
</dbReference>
<keyword evidence="1" id="KW-0479">Metal-binding</keyword>
<accession>A0A919D2W8</accession>
<gene>
    <name evidence="5" type="ORF">GCM10010339_37640</name>
</gene>
<dbReference type="Pfam" id="PF00348">
    <property type="entry name" value="polyprenyl_synt"/>
    <property type="match status" value="1"/>
</dbReference>
<organism evidence="5 6">
    <name type="scientific">Streptomyces alanosinicus</name>
    <dbReference type="NCBI Taxonomy" id="68171"/>
    <lineage>
        <taxon>Bacteria</taxon>
        <taxon>Bacillati</taxon>
        <taxon>Actinomycetota</taxon>
        <taxon>Actinomycetes</taxon>
        <taxon>Kitasatosporales</taxon>
        <taxon>Streptomycetaceae</taxon>
        <taxon>Streptomyces</taxon>
    </lineage>
</organism>
<evidence type="ECO:0000256" key="1">
    <source>
        <dbReference type="ARBA" id="ARBA00022723"/>
    </source>
</evidence>
<evidence type="ECO:0000256" key="4">
    <source>
        <dbReference type="SAM" id="MobiDB-lite"/>
    </source>
</evidence>
<dbReference type="SUPFAM" id="SSF48576">
    <property type="entry name" value="Terpenoid synthases"/>
    <property type="match status" value="1"/>
</dbReference>
<dbReference type="InterPro" id="IPR033749">
    <property type="entry name" value="Polyprenyl_synt_CS"/>
</dbReference>
<dbReference type="AlphaFoldDB" id="A0A919D2W8"/>
<keyword evidence="2" id="KW-0460">Magnesium</keyword>
<dbReference type="GO" id="GO:0008299">
    <property type="term" value="P:isoprenoid biosynthetic process"/>
    <property type="evidence" value="ECO:0007669"/>
    <property type="project" value="InterPro"/>
</dbReference>
<dbReference type="PANTHER" id="PTHR12001:SF86">
    <property type="entry name" value="GERANYLGERANYL DIPHOSPHATE SYNTHASE"/>
    <property type="match status" value="1"/>
</dbReference>
<comment type="caution">
    <text evidence="5">The sequence shown here is derived from an EMBL/GenBank/DDBJ whole genome shotgun (WGS) entry which is preliminary data.</text>
</comment>
<keyword evidence="6" id="KW-1185">Reference proteome</keyword>
<evidence type="ECO:0000256" key="3">
    <source>
        <dbReference type="RuleBase" id="RU004466"/>
    </source>
</evidence>
<dbReference type="InterPro" id="IPR000092">
    <property type="entry name" value="Polyprenyl_synt"/>
</dbReference>
<dbReference type="GO" id="GO:0046872">
    <property type="term" value="F:metal ion binding"/>
    <property type="evidence" value="ECO:0007669"/>
    <property type="project" value="UniProtKB-KW"/>
</dbReference>
<evidence type="ECO:0000313" key="5">
    <source>
        <dbReference type="EMBL" id="GHE04746.1"/>
    </source>
</evidence>
<feature type="region of interest" description="Disordered" evidence="4">
    <location>
        <begin position="1"/>
        <end position="37"/>
    </location>
</feature>
<reference evidence="5" key="2">
    <citation type="submission" date="2020-09" db="EMBL/GenBank/DDBJ databases">
        <authorList>
            <person name="Sun Q."/>
            <person name="Ohkuma M."/>
        </authorList>
    </citation>
    <scope>NUCLEOTIDE SEQUENCE</scope>
    <source>
        <strain evidence="5">JCM 4714</strain>
    </source>
</reference>
<dbReference type="RefSeq" id="WP_189953804.1">
    <property type="nucleotide sequence ID" value="NZ_BMVG01000007.1"/>
</dbReference>